<evidence type="ECO:0000256" key="6">
    <source>
        <dbReference type="SAM" id="MobiDB-lite"/>
    </source>
</evidence>
<evidence type="ECO:0000313" key="9">
    <source>
        <dbReference type="Proteomes" id="UP000664398"/>
    </source>
</evidence>
<evidence type="ECO:0000256" key="1">
    <source>
        <dbReference type="ARBA" id="ARBA00007074"/>
    </source>
</evidence>
<keyword evidence="3" id="KW-0378">Hydrolase</keyword>
<dbReference type="PROSITE" id="PS51935">
    <property type="entry name" value="NLPC_P60"/>
    <property type="match status" value="1"/>
</dbReference>
<name>A0A939RY54_9MICO</name>
<dbReference type="EMBL" id="JAGDYL010000005">
    <property type="protein sequence ID" value="MBO1804516.1"/>
    <property type="molecule type" value="Genomic_DNA"/>
</dbReference>
<sequence>MTPQHQRTETATTEGRRPGSGPARGRRAAQAVGAAALSIGMVGTFSLPANAVAPEVTNVTLDDFAVPAQTLRTVDADAEAVPLSAPEAELSAEALEQDRLAAEAEAQAEQVEQAAARAEQADAAAPKPLGKDIPVGEGAQGIVDAALAQLGVQQDCTDLVQNSLAAIGVIDRRDAGGFDLGPSSGEYVALGGTIVTSGDYAPGDVLFWEGRHNAIYIGNGQAVHGGYGGDQTVVASAYLDGPPETVVRFG</sequence>
<keyword evidence="4" id="KW-0788">Thiol protease</keyword>
<keyword evidence="9" id="KW-1185">Reference proteome</keyword>
<accession>A0A939RY54</accession>
<proteinExistence type="inferred from homology"/>
<dbReference type="AlphaFoldDB" id="A0A939RY54"/>
<dbReference type="Gene3D" id="3.90.1720.10">
    <property type="entry name" value="endopeptidase domain like (from Nostoc punctiforme)"/>
    <property type="match status" value="1"/>
</dbReference>
<feature type="compositionally biased region" description="Low complexity" evidence="6">
    <location>
        <begin position="19"/>
        <end position="29"/>
    </location>
</feature>
<evidence type="ECO:0000259" key="7">
    <source>
        <dbReference type="PROSITE" id="PS51935"/>
    </source>
</evidence>
<dbReference type="Pfam" id="PF00877">
    <property type="entry name" value="NLPC_P60"/>
    <property type="match status" value="1"/>
</dbReference>
<comment type="similarity">
    <text evidence="1">Belongs to the peptidase C40 family.</text>
</comment>
<dbReference type="InterPro" id="IPR000064">
    <property type="entry name" value="NLP_P60_dom"/>
</dbReference>
<dbReference type="GO" id="GO:0008234">
    <property type="term" value="F:cysteine-type peptidase activity"/>
    <property type="evidence" value="ECO:0007669"/>
    <property type="project" value="UniProtKB-KW"/>
</dbReference>
<dbReference type="Proteomes" id="UP000664398">
    <property type="component" value="Unassembled WGS sequence"/>
</dbReference>
<evidence type="ECO:0000313" key="8">
    <source>
        <dbReference type="EMBL" id="MBO1804516.1"/>
    </source>
</evidence>
<feature type="domain" description="NlpC/P60" evidence="7">
    <location>
        <begin position="115"/>
        <end position="250"/>
    </location>
</feature>
<keyword evidence="2" id="KW-0645">Protease</keyword>
<dbReference type="InterPro" id="IPR038765">
    <property type="entry name" value="Papain-like_cys_pep_sf"/>
</dbReference>
<feature type="coiled-coil region" evidence="5">
    <location>
        <begin position="85"/>
        <end position="124"/>
    </location>
</feature>
<dbReference type="RefSeq" id="WP_208044995.1">
    <property type="nucleotide sequence ID" value="NZ_JAGDYL010000005.1"/>
</dbReference>
<feature type="region of interest" description="Disordered" evidence="6">
    <location>
        <begin position="1"/>
        <end position="29"/>
    </location>
</feature>
<dbReference type="GO" id="GO:0006508">
    <property type="term" value="P:proteolysis"/>
    <property type="evidence" value="ECO:0007669"/>
    <property type="project" value="UniProtKB-KW"/>
</dbReference>
<dbReference type="SUPFAM" id="SSF54001">
    <property type="entry name" value="Cysteine proteinases"/>
    <property type="match status" value="1"/>
</dbReference>
<evidence type="ECO:0000256" key="3">
    <source>
        <dbReference type="ARBA" id="ARBA00022801"/>
    </source>
</evidence>
<protein>
    <submittedName>
        <fullName evidence="8">C40 family peptidase</fullName>
    </submittedName>
</protein>
<reference evidence="8" key="1">
    <citation type="submission" date="2021-03" db="EMBL/GenBank/DDBJ databases">
        <title>Leucobacter chromiisoli sp. nov., isolated from chromium-containing soil of chemical plant.</title>
        <authorList>
            <person name="Xu Z."/>
        </authorList>
    </citation>
    <scope>NUCLEOTIDE SEQUENCE</scope>
    <source>
        <strain evidence="8">A2</strain>
    </source>
</reference>
<gene>
    <name evidence="8" type="ORF">J4H91_04180</name>
</gene>
<evidence type="ECO:0000256" key="2">
    <source>
        <dbReference type="ARBA" id="ARBA00022670"/>
    </source>
</evidence>
<organism evidence="8 9">
    <name type="scientific">Leucobacter ruminantium</name>
    <dbReference type="NCBI Taxonomy" id="1289170"/>
    <lineage>
        <taxon>Bacteria</taxon>
        <taxon>Bacillati</taxon>
        <taxon>Actinomycetota</taxon>
        <taxon>Actinomycetes</taxon>
        <taxon>Micrococcales</taxon>
        <taxon>Microbacteriaceae</taxon>
        <taxon>Leucobacter</taxon>
    </lineage>
</organism>
<keyword evidence="5" id="KW-0175">Coiled coil</keyword>
<feature type="compositionally biased region" description="Polar residues" evidence="6">
    <location>
        <begin position="1"/>
        <end position="13"/>
    </location>
</feature>
<evidence type="ECO:0000256" key="5">
    <source>
        <dbReference type="SAM" id="Coils"/>
    </source>
</evidence>
<comment type="caution">
    <text evidence="8">The sequence shown here is derived from an EMBL/GenBank/DDBJ whole genome shotgun (WGS) entry which is preliminary data.</text>
</comment>
<evidence type="ECO:0000256" key="4">
    <source>
        <dbReference type="ARBA" id="ARBA00022807"/>
    </source>
</evidence>